<dbReference type="Proteomes" id="UP000309676">
    <property type="component" value="Unassembled WGS sequence"/>
</dbReference>
<evidence type="ECO:0000256" key="3">
    <source>
        <dbReference type="ARBA" id="ARBA00023163"/>
    </source>
</evidence>
<dbReference type="PRINTS" id="PR00032">
    <property type="entry name" value="HTHARAC"/>
</dbReference>
<keyword evidence="3" id="KW-0804">Transcription</keyword>
<name>A0A5R9GDU3_9BACL</name>
<dbReference type="PROSITE" id="PS01124">
    <property type="entry name" value="HTH_ARAC_FAMILY_2"/>
    <property type="match status" value="1"/>
</dbReference>
<dbReference type="PANTHER" id="PTHR43280">
    <property type="entry name" value="ARAC-FAMILY TRANSCRIPTIONAL REGULATOR"/>
    <property type="match status" value="1"/>
</dbReference>
<evidence type="ECO:0000256" key="1">
    <source>
        <dbReference type="ARBA" id="ARBA00023015"/>
    </source>
</evidence>
<dbReference type="InterPro" id="IPR018060">
    <property type="entry name" value="HTH_AraC"/>
</dbReference>
<dbReference type="Gene3D" id="1.10.10.60">
    <property type="entry name" value="Homeodomain-like"/>
    <property type="match status" value="2"/>
</dbReference>
<dbReference type="Pfam" id="PF12833">
    <property type="entry name" value="HTH_18"/>
    <property type="match status" value="1"/>
</dbReference>
<evidence type="ECO:0000256" key="2">
    <source>
        <dbReference type="ARBA" id="ARBA00023125"/>
    </source>
</evidence>
<dbReference type="GO" id="GO:0003700">
    <property type="term" value="F:DNA-binding transcription factor activity"/>
    <property type="evidence" value="ECO:0007669"/>
    <property type="project" value="InterPro"/>
</dbReference>
<feature type="domain" description="HTH araC/xylS-type" evidence="4">
    <location>
        <begin position="81"/>
        <end position="179"/>
    </location>
</feature>
<gene>
    <name evidence="5" type="ORF">FE782_24445</name>
</gene>
<dbReference type="GO" id="GO:0043565">
    <property type="term" value="F:sequence-specific DNA binding"/>
    <property type="evidence" value="ECO:0007669"/>
    <property type="project" value="InterPro"/>
</dbReference>
<proteinExistence type="predicted"/>
<dbReference type="AlphaFoldDB" id="A0A5R9GDU3"/>
<evidence type="ECO:0000313" key="5">
    <source>
        <dbReference type="EMBL" id="TLS49545.1"/>
    </source>
</evidence>
<evidence type="ECO:0000313" key="6">
    <source>
        <dbReference type="Proteomes" id="UP000309676"/>
    </source>
</evidence>
<accession>A0A5R9GDU3</accession>
<keyword evidence="1" id="KW-0805">Transcription regulation</keyword>
<sequence>MSGIQASSLWKEWIEAEGPVSDFRPDSETVTKLMLLYRAAADGAFQDMWDVSARLYEWLLTLSKRRAEGKGSRRDIPKPYALAAAWMADRYAEDLSLGELADLAGVTKHHFCKKFNEYYRASPIQYLRRKRVEAAARLLRQSRLPIETVAERCGFADASYFGKVFHRYVGVSPSAYRANRTPDVGETLKLL</sequence>
<keyword evidence="2" id="KW-0238">DNA-binding</keyword>
<evidence type="ECO:0000259" key="4">
    <source>
        <dbReference type="PROSITE" id="PS01124"/>
    </source>
</evidence>
<dbReference type="SMART" id="SM00342">
    <property type="entry name" value="HTH_ARAC"/>
    <property type="match status" value="1"/>
</dbReference>
<dbReference type="EMBL" id="VCIW01000020">
    <property type="protein sequence ID" value="TLS49545.1"/>
    <property type="molecule type" value="Genomic_DNA"/>
</dbReference>
<dbReference type="InterPro" id="IPR009057">
    <property type="entry name" value="Homeodomain-like_sf"/>
</dbReference>
<dbReference type="PANTHER" id="PTHR43280:SF2">
    <property type="entry name" value="HTH-TYPE TRANSCRIPTIONAL REGULATOR EXSA"/>
    <property type="match status" value="1"/>
</dbReference>
<keyword evidence="6" id="KW-1185">Reference proteome</keyword>
<reference evidence="5 6" key="1">
    <citation type="submission" date="2019-05" db="EMBL/GenBank/DDBJ databases">
        <authorList>
            <person name="Narsing Rao M.P."/>
            <person name="Li W.J."/>
        </authorList>
    </citation>
    <scope>NUCLEOTIDE SEQUENCE [LARGE SCALE GENOMIC DNA]</scope>
    <source>
        <strain evidence="5 6">SYSU_K30003</strain>
    </source>
</reference>
<dbReference type="SUPFAM" id="SSF46689">
    <property type="entry name" value="Homeodomain-like"/>
    <property type="match status" value="2"/>
</dbReference>
<comment type="caution">
    <text evidence="5">The sequence shown here is derived from an EMBL/GenBank/DDBJ whole genome shotgun (WGS) entry which is preliminary data.</text>
</comment>
<dbReference type="InterPro" id="IPR020449">
    <property type="entry name" value="Tscrpt_reg_AraC-type_HTH"/>
</dbReference>
<organism evidence="5 6">
    <name type="scientific">Paenibacillus antri</name>
    <dbReference type="NCBI Taxonomy" id="2582848"/>
    <lineage>
        <taxon>Bacteria</taxon>
        <taxon>Bacillati</taxon>
        <taxon>Bacillota</taxon>
        <taxon>Bacilli</taxon>
        <taxon>Bacillales</taxon>
        <taxon>Paenibacillaceae</taxon>
        <taxon>Paenibacillus</taxon>
    </lineage>
</organism>
<protein>
    <submittedName>
        <fullName evidence="5">Helix-turn-helix transcriptional regulator</fullName>
    </submittedName>
</protein>